<dbReference type="Proteomes" id="UP001165085">
    <property type="component" value="Unassembled WGS sequence"/>
</dbReference>
<proteinExistence type="inferred from homology"/>
<comment type="subcellular location">
    <subcellularLocation>
        <location evidence="7">Nucleus</location>
    </subcellularLocation>
</comment>
<protein>
    <recommendedName>
        <fullName evidence="7">ATP-dependent DNA helicase</fullName>
        <ecNumber evidence="7">5.6.2.4</ecNumber>
    </recommendedName>
</protein>
<dbReference type="EMBL" id="BRXY01000024">
    <property type="protein sequence ID" value="GMH54106.1"/>
    <property type="molecule type" value="Genomic_DNA"/>
</dbReference>
<dbReference type="GO" id="GO:0043138">
    <property type="term" value="F:3'-5' DNA helicase activity"/>
    <property type="evidence" value="ECO:0007669"/>
    <property type="project" value="UniProtKB-EC"/>
</dbReference>
<evidence type="ECO:0000256" key="5">
    <source>
        <dbReference type="ARBA" id="ARBA00022840"/>
    </source>
</evidence>
<sequence length="986" mass="108202">MSALASSPPDDRDCPPVDEFGDEGIFDSFDVDAAIAGHQSQSQSSQKSGGTSEKKKAAVGVSVSPLPSSPPAPPNNVFNGGNGGGRRGKTVQETLYNYFGFSAFRPGQLPCIDGIVNDRRDTCVFWSTGSGKSMVYTIPPLHTGKPAIVVSPLVSLMRDQTFKLNAVAGRTVSTFLGSAQTDYREEEAARNGERLLTFITPEKLETWLDDIVALHQNHGPLSCIAIDEVHCCSQWGHDFRPAFLKMKSIRQREELRNVPIVALTGTSTDKVKADIENILVLKDPYVAVNTVDRPNLDIKIYTKAPSGSYRVDLKPLVPVINSNPTGQSTIIYTNSRKDTENIAEFLEGEFARGNPGKRTVVHYHAGMNDSDRDDSHIGFLTGKYPVIVATTAFGMGIDKPDTRRVIHYSPPRTFEEYYQQIGRAGRDGDRAEVTMYCNPTDFDKFSDDFYIGNLAGEAKTIAEASTKALKDFVATPTGCRRAHILRFFNEEVPFPNGRCGTCDNCLNSAKFADDSHRDFAEPARVVLYAVGSVKQGRGTMSALTSIMGGKAVEDWRYTPGLNPNEVVAEVARLKNDIKNRKMKSQAFLKNLLSLLATEGYVSQKVEKTKPGAGSFTRSFGVYGLTTKGRSAFISNSAISLPVPASIRQEEEEMRRKVEEKAAKMKIVAKNVSEKVGLNADIPKEEKENGGGKVTQSFEMLDTYLKNATPEKQASLLDLIEVVKAWRAKTAVEKTIAPVNVCTDSAIARIAYVANGAGEITLQSLESQGLRHGASLLPLLKECRDKHQIVTRIVTTVVDGSEPVIQIGDSFVPGIVPGHKKPSKYAEERLEKFRSGMDFPTIALQNLPKPVQAGTIATDVLSVLLTREGIARPGEFATVVRQDPNFRLPTASQWNEFKRLEAVSGKSLEDLTHYDIFTQMGGLEFAIEGDPQFVPWKERTEEHRQMIAECGWTVCQKYVILRKAGFDPERDGAGGNSSGEKRKADEM</sequence>
<dbReference type="InterPro" id="IPR027417">
    <property type="entry name" value="P-loop_NTPase"/>
</dbReference>
<evidence type="ECO:0000256" key="8">
    <source>
        <dbReference type="SAM" id="MobiDB-lite"/>
    </source>
</evidence>
<evidence type="ECO:0000259" key="10">
    <source>
        <dbReference type="PROSITE" id="PS51194"/>
    </source>
</evidence>
<evidence type="ECO:0000256" key="6">
    <source>
        <dbReference type="ARBA" id="ARBA00034617"/>
    </source>
</evidence>
<name>A0A9W6ZKY2_9STRA</name>
<dbReference type="GO" id="GO:0005634">
    <property type="term" value="C:nucleus"/>
    <property type="evidence" value="ECO:0007669"/>
    <property type="project" value="UniProtKB-SubCell"/>
</dbReference>
<dbReference type="GO" id="GO:0016787">
    <property type="term" value="F:hydrolase activity"/>
    <property type="evidence" value="ECO:0007669"/>
    <property type="project" value="UniProtKB-KW"/>
</dbReference>
<evidence type="ECO:0000313" key="12">
    <source>
        <dbReference type="Proteomes" id="UP001165085"/>
    </source>
</evidence>
<dbReference type="InterPro" id="IPR032284">
    <property type="entry name" value="RecQ_Zn-bd"/>
</dbReference>
<dbReference type="GO" id="GO:0000724">
    <property type="term" value="P:double-strand break repair via homologous recombination"/>
    <property type="evidence" value="ECO:0007669"/>
    <property type="project" value="TreeGrafter"/>
</dbReference>
<evidence type="ECO:0000313" key="11">
    <source>
        <dbReference type="EMBL" id="GMH54106.1"/>
    </source>
</evidence>
<dbReference type="Pfam" id="PF00271">
    <property type="entry name" value="Helicase_C"/>
    <property type="match status" value="1"/>
</dbReference>
<keyword evidence="7" id="KW-0539">Nucleus</keyword>
<dbReference type="SMART" id="SM00490">
    <property type="entry name" value="HELICc"/>
    <property type="match status" value="1"/>
</dbReference>
<dbReference type="GO" id="GO:0003676">
    <property type="term" value="F:nucleic acid binding"/>
    <property type="evidence" value="ECO:0007669"/>
    <property type="project" value="InterPro"/>
</dbReference>
<evidence type="ECO:0000256" key="4">
    <source>
        <dbReference type="ARBA" id="ARBA00022806"/>
    </source>
</evidence>
<dbReference type="EC" id="5.6.2.4" evidence="7"/>
<feature type="domain" description="Helicase ATP-binding" evidence="9">
    <location>
        <begin position="113"/>
        <end position="285"/>
    </location>
</feature>
<dbReference type="SUPFAM" id="SSF52540">
    <property type="entry name" value="P-loop containing nucleoside triphosphate hydrolases"/>
    <property type="match status" value="1"/>
</dbReference>
<dbReference type="Gene3D" id="1.10.10.10">
    <property type="entry name" value="Winged helix-like DNA-binding domain superfamily/Winged helix DNA-binding domain"/>
    <property type="match status" value="1"/>
</dbReference>
<dbReference type="GO" id="GO:0005737">
    <property type="term" value="C:cytoplasm"/>
    <property type="evidence" value="ECO:0007669"/>
    <property type="project" value="TreeGrafter"/>
</dbReference>
<feature type="domain" description="Helicase C-terminal" evidence="10">
    <location>
        <begin position="312"/>
        <end position="473"/>
    </location>
</feature>
<dbReference type="AlphaFoldDB" id="A0A9W6ZKY2"/>
<dbReference type="GO" id="GO:0005524">
    <property type="term" value="F:ATP binding"/>
    <property type="evidence" value="ECO:0007669"/>
    <property type="project" value="UniProtKB-KW"/>
</dbReference>
<accession>A0A9W6ZKY2</accession>
<dbReference type="PROSITE" id="PS51192">
    <property type="entry name" value="HELICASE_ATP_BIND_1"/>
    <property type="match status" value="1"/>
</dbReference>
<evidence type="ECO:0000256" key="7">
    <source>
        <dbReference type="RuleBase" id="RU364117"/>
    </source>
</evidence>
<keyword evidence="4 7" id="KW-0347">Helicase</keyword>
<dbReference type="InterPro" id="IPR014001">
    <property type="entry name" value="Helicase_ATP-bd"/>
</dbReference>
<dbReference type="CDD" id="cd17920">
    <property type="entry name" value="DEXHc_RecQ"/>
    <property type="match status" value="1"/>
</dbReference>
<dbReference type="InterPro" id="IPR011545">
    <property type="entry name" value="DEAD/DEAH_box_helicase_dom"/>
</dbReference>
<feature type="compositionally biased region" description="Low complexity" evidence="8">
    <location>
        <begin position="39"/>
        <end position="51"/>
    </location>
</feature>
<dbReference type="Gene3D" id="3.40.50.300">
    <property type="entry name" value="P-loop containing nucleotide triphosphate hydrolases"/>
    <property type="match status" value="2"/>
</dbReference>
<evidence type="ECO:0000259" key="9">
    <source>
        <dbReference type="PROSITE" id="PS51192"/>
    </source>
</evidence>
<evidence type="ECO:0000256" key="2">
    <source>
        <dbReference type="ARBA" id="ARBA00022741"/>
    </source>
</evidence>
<comment type="caution">
    <text evidence="11">The sequence shown here is derived from an EMBL/GenBank/DDBJ whole genome shotgun (WGS) entry which is preliminary data.</text>
</comment>
<comment type="similarity">
    <text evidence="1 7">Belongs to the helicase family. RecQ subfamily.</text>
</comment>
<dbReference type="InterPro" id="IPR001650">
    <property type="entry name" value="Helicase_C-like"/>
</dbReference>
<comment type="catalytic activity">
    <reaction evidence="6 7">
        <text>Couples ATP hydrolysis with the unwinding of duplex DNA by translocating in the 3'-5' direction.</text>
        <dbReference type="EC" id="5.6.2.4"/>
    </reaction>
</comment>
<organism evidence="11 12">
    <name type="scientific">Triparma strigata</name>
    <dbReference type="NCBI Taxonomy" id="1606541"/>
    <lineage>
        <taxon>Eukaryota</taxon>
        <taxon>Sar</taxon>
        <taxon>Stramenopiles</taxon>
        <taxon>Ochrophyta</taxon>
        <taxon>Bolidophyceae</taxon>
        <taxon>Parmales</taxon>
        <taxon>Triparmaceae</taxon>
        <taxon>Triparma</taxon>
    </lineage>
</organism>
<dbReference type="SMART" id="SM00487">
    <property type="entry name" value="DEXDc"/>
    <property type="match status" value="1"/>
</dbReference>
<keyword evidence="2 7" id="KW-0547">Nucleotide-binding</keyword>
<dbReference type="OrthoDB" id="10261556at2759"/>
<keyword evidence="5 7" id="KW-0067">ATP-binding</keyword>
<reference evidence="12" key="1">
    <citation type="journal article" date="2023" name="Commun. Biol.">
        <title>Genome analysis of Parmales, the sister group of diatoms, reveals the evolutionary specialization of diatoms from phago-mixotrophs to photoautotrophs.</title>
        <authorList>
            <person name="Ban H."/>
            <person name="Sato S."/>
            <person name="Yoshikawa S."/>
            <person name="Yamada K."/>
            <person name="Nakamura Y."/>
            <person name="Ichinomiya M."/>
            <person name="Sato N."/>
            <person name="Blanc-Mathieu R."/>
            <person name="Endo H."/>
            <person name="Kuwata A."/>
            <person name="Ogata H."/>
        </authorList>
    </citation>
    <scope>NUCLEOTIDE SEQUENCE [LARGE SCALE GENOMIC DNA]</scope>
    <source>
        <strain evidence="12">NIES 3701</strain>
    </source>
</reference>
<dbReference type="PROSITE" id="PS51194">
    <property type="entry name" value="HELICASE_CTER"/>
    <property type="match status" value="1"/>
</dbReference>
<gene>
    <name evidence="11" type="ORF">TrST_g5756</name>
</gene>
<dbReference type="GO" id="GO:0005694">
    <property type="term" value="C:chromosome"/>
    <property type="evidence" value="ECO:0007669"/>
    <property type="project" value="TreeGrafter"/>
</dbReference>
<dbReference type="PANTHER" id="PTHR13710">
    <property type="entry name" value="DNA HELICASE RECQ FAMILY MEMBER"/>
    <property type="match status" value="1"/>
</dbReference>
<keyword evidence="3 7" id="KW-0378">Hydrolase</keyword>
<feature type="region of interest" description="Disordered" evidence="8">
    <location>
        <begin position="1"/>
        <end position="86"/>
    </location>
</feature>
<dbReference type="InterPro" id="IPR036388">
    <property type="entry name" value="WH-like_DNA-bd_sf"/>
</dbReference>
<dbReference type="Pfam" id="PF00270">
    <property type="entry name" value="DEAD"/>
    <property type="match status" value="1"/>
</dbReference>
<keyword evidence="12" id="KW-1185">Reference proteome</keyword>
<dbReference type="Pfam" id="PF16124">
    <property type="entry name" value="RecQ_Zn_bind"/>
    <property type="match status" value="1"/>
</dbReference>
<dbReference type="InterPro" id="IPR004589">
    <property type="entry name" value="DNA_helicase_ATP-dep_RecQ"/>
</dbReference>
<evidence type="ECO:0000256" key="1">
    <source>
        <dbReference type="ARBA" id="ARBA00005446"/>
    </source>
</evidence>
<comment type="catalytic activity">
    <reaction evidence="7">
        <text>ATP + H2O = ADP + phosphate + H(+)</text>
        <dbReference type="Rhea" id="RHEA:13065"/>
        <dbReference type="ChEBI" id="CHEBI:15377"/>
        <dbReference type="ChEBI" id="CHEBI:15378"/>
        <dbReference type="ChEBI" id="CHEBI:30616"/>
        <dbReference type="ChEBI" id="CHEBI:43474"/>
        <dbReference type="ChEBI" id="CHEBI:456216"/>
    </reaction>
</comment>
<evidence type="ECO:0000256" key="3">
    <source>
        <dbReference type="ARBA" id="ARBA00022801"/>
    </source>
</evidence>
<dbReference type="NCBIfam" id="TIGR00614">
    <property type="entry name" value="recQ_fam"/>
    <property type="match status" value="1"/>
</dbReference>
<dbReference type="GO" id="GO:0009378">
    <property type="term" value="F:four-way junction helicase activity"/>
    <property type="evidence" value="ECO:0007669"/>
    <property type="project" value="TreeGrafter"/>
</dbReference>
<dbReference type="PANTHER" id="PTHR13710:SF120">
    <property type="entry name" value="BIFUNCTIONAL 3'-5' EXONUCLEASE_ATP-DEPENDENT HELICASE WRN"/>
    <property type="match status" value="1"/>
</dbReference>